<keyword evidence="1" id="KW-0998">Cell outer membrane</keyword>
<evidence type="ECO:0000313" key="4">
    <source>
        <dbReference type="Proteomes" id="UP000315971"/>
    </source>
</evidence>
<keyword evidence="1" id="KW-0813">Transport</keyword>
<dbReference type="NCBIfam" id="TIGR04057">
    <property type="entry name" value="SusC_RagA_signa"/>
    <property type="match status" value="1"/>
</dbReference>
<accession>A0A521DKG8</accession>
<dbReference type="FunFam" id="2.170.130.10:FF:000003">
    <property type="entry name" value="SusC/RagA family TonB-linked outer membrane protein"/>
    <property type="match status" value="1"/>
</dbReference>
<protein>
    <submittedName>
        <fullName evidence="3">TonB-linked outer membrane protein, SusC/RagA family</fullName>
    </submittedName>
</protein>
<sequence length="1158" mass="126497">MTKNQLFNHVRRFHIPDKILRIMKLTFLMLTVICMQVSASSFGQGTISLKLKKTSIQKVLDEIEKQTAYRFVYSSCCMQEDKKVSVNADGADLKVVMQEALFQTGLSYILKDNGLVVITPTVSTEAYVIDEIVVKGKVSDASGPLPGVSVSAEGTSIGTSTDADGNYSIKVPAKATLIFSFTGYTTKKVSVSNQSVINVNLVQDVKALDEIVVVGYGTQKKASLTSAVATVNTKEMSNIPASNLSNVLAGRASGVFVQSATGIPGQSSAVRIRSASSWNAAPPLFVIDGVVRDQSAFDALDPNQIENLSILKDASSTAIYGSRASNGVLLVTTKTGKKGKMQVQFNSVAGVYSKPAVQFQYMPLLKAADIVNNLYAPEVKYNDFDKQWIAKNNPDARIYFNEVYQNPFTQKHGLNISGGSDDVTYFIGGNFFDEKGFLPGLKSNKYNLRGNVSTKLNKDLSVGLNLNFNNNNRQSIAAALASQNDLSGFYEKLFYLGSGIAPAYIDGKPVDPGWLGGNPIEVMRNGGYVKSNDQQLDALLTAEYKVPFINGLALKMLYSKNIANSFSKSFAQKTTLYKFKPDPNSKAGVLTDEVTGTIESGSPITAYVDNTNGKTTSSQLNGIITYDKTIGQHSISALAAYEQSEGYDTYSSIYKQNFPYFTTDQFSFASSAAGDTKASGYETYLPGRISYIGRLNYDFAGKYLASFSLREDGSSNFAPGKRWGLFPSASAAWVISRESFFEKWDKKSFVDLLKLRLSYGTTGNDPSFNYLWKELYNASSTYYALGDPVGNSSMLAYNGISNPNYTWETSKAFNLGLDFGFLQHWNLTTEFWSKKTYDILGTRILTLPIEFGTNFPPENYGKMNAKGLELELSYQRAKLFTGFEMNVSGNLGLASTEVVQIDAPANSLAAENPNGKALNAMVGYHATGIIRTQSDLNALPADFTIFGAKPELGMMDFEDVSGPKGKPDGKIDTYDKVVIAKYGNAGNTAASYNANNAFASNNAPISFGLNFNFNYKGFSLDMLWGGLAGYKILYNDPWGRSFPGLVAPIYYQDAWTPENPNGTAPKLFRSGDPRESGYKVASTYNVYDGSFIRLKNLQVSYDLKNIVKGKAGFKSANVFVGATNLFTFSQFKYYDPETFSGSSYPVMKTVNAGVNFQF</sequence>
<dbReference type="Proteomes" id="UP000315971">
    <property type="component" value="Unassembled WGS sequence"/>
</dbReference>
<organism evidence="3 4">
    <name type="scientific">Solitalea koreensis</name>
    <dbReference type="NCBI Taxonomy" id="543615"/>
    <lineage>
        <taxon>Bacteria</taxon>
        <taxon>Pseudomonadati</taxon>
        <taxon>Bacteroidota</taxon>
        <taxon>Sphingobacteriia</taxon>
        <taxon>Sphingobacteriales</taxon>
        <taxon>Sphingobacteriaceae</taxon>
        <taxon>Solitalea</taxon>
    </lineage>
</organism>
<keyword evidence="1" id="KW-1134">Transmembrane beta strand</keyword>
<dbReference type="Gene3D" id="2.170.130.10">
    <property type="entry name" value="TonB-dependent receptor, plug domain"/>
    <property type="match status" value="1"/>
</dbReference>
<comment type="similarity">
    <text evidence="1">Belongs to the TonB-dependent receptor family.</text>
</comment>
<dbReference type="InterPro" id="IPR039426">
    <property type="entry name" value="TonB-dep_rcpt-like"/>
</dbReference>
<dbReference type="GO" id="GO:0009279">
    <property type="term" value="C:cell outer membrane"/>
    <property type="evidence" value="ECO:0007669"/>
    <property type="project" value="UniProtKB-SubCell"/>
</dbReference>
<dbReference type="InterPro" id="IPR037066">
    <property type="entry name" value="Plug_dom_sf"/>
</dbReference>
<dbReference type="Pfam" id="PF07715">
    <property type="entry name" value="Plug"/>
    <property type="match status" value="1"/>
</dbReference>
<evidence type="ECO:0000256" key="1">
    <source>
        <dbReference type="PROSITE-ProRule" id="PRU01360"/>
    </source>
</evidence>
<evidence type="ECO:0000313" key="3">
    <source>
        <dbReference type="EMBL" id="SMO72072.1"/>
    </source>
</evidence>
<feature type="domain" description="TonB-dependent receptor plug" evidence="2">
    <location>
        <begin position="221"/>
        <end position="328"/>
    </location>
</feature>
<dbReference type="EMBL" id="FXSZ01000007">
    <property type="protein sequence ID" value="SMO72072.1"/>
    <property type="molecule type" value="Genomic_DNA"/>
</dbReference>
<keyword evidence="1" id="KW-0472">Membrane</keyword>
<evidence type="ECO:0000259" key="2">
    <source>
        <dbReference type="Pfam" id="PF07715"/>
    </source>
</evidence>
<dbReference type="InterPro" id="IPR023996">
    <property type="entry name" value="TonB-dep_OMP_SusC/RagA"/>
</dbReference>
<keyword evidence="4" id="KW-1185">Reference proteome</keyword>
<dbReference type="NCBIfam" id="TIGR04056">
    <property type="entry name" value="OMP_RagA_SusC"/>
    <property type="match status" value="1"/>
</dbReference>
<proteinExistence type="inferred from homology"/>
<comment type="subcellular location">
    <subcellularLocation>
        <location evidence="1">Cell outer membrane</location>
        <topology evidence="1">Multi-pass membrane protein</topology>
    </subcellularLocation>
</comment>
<keyword evidence="1" id="KW-0812">Transmembrane</keyword>
<dbReference type="PROSITE" id="PS52016">
    <property type="entry name" value="TONB_DEPENDENT_REC_3"/>
    <property type="match status" value="1"/>
</dbReference>
<dbReference type="InterPro" id="IPR023997">
    <property type="entry name" value="TonB-dep_OMP_SusC/RagA_CS"/>
</dbReference>
<name>A0A521DKG8_9SPHI</name>
<dbReference type="Gene3D" id="2.60.40.1120">
    <property type="entry name" value="Carboxypeptidase-like, regulatory domain"/>
    <property type="match status" value="1"/>
</dbReference>
<dbReference type="InterPro" id="IPR012910">
    <property type="entry name" value="Plug_dom"/>
</dbReference>
<dbReference type="SUPFAM" id="SSF49464">
    <property type="entry name" value="Carboxypeptidase regulatory domain-like"/>
    <property type="match status" value="1"/>
</dbReference>
<dbReference type="OrthoDB" id="899266at2"/>
<dbReference type="InterPro" id="IPR008969">
    <property type="entry name" value="CarboxyPept-like_regulatory"/>
</dbReference>
<gene>
    <name evidence="3" type="ORF">SAMN06265350_10775</name>
</gene>
<dbReference type="Pfam" id="PF13715">
    <property type="entry name" value="CarbopepD_reg_2"/>
    <property type="match status" value="1"/>
</dbReference>
<reference evidence="3 4" key="1">
    <citation type="submission" date="2017-05" db="EMBL/GenBank/DDBJ databases">
        <authorList>
            <person name="Varghese N."/>
            <person name="Submissions S."/>
        </authorList>
    </citation>
    <scope>NUCLEOTIDE SEQUENCE [LARGE SCALE GENOMIC DNA]</scope>
    <source>
        <strain evidence="3 4">DSM 21342</strain>
    </source>
</reference>
<dbReference type="AlphaFoldDB" id="A0A521DKG8"/>
<dbReference type="SUPFAM" id="SSF56935">
    <property type="entry name" value="Porins"/>
    <property type="match status" value="1"/>
</dbReference>